<evidence type="ECO:0000313" key="2">
    <source>
        <dbReference type="Proteomes" id="UP000271162"/>
    </source>
</evidence>
<organism evidence="3">
    <name type="scientific">Nippostrongylus brasiliensis</name>
    <name type="common">Rat hookworm</name>
    <dbReference type="NCBI Taxonomy" id="27835"/>
    <lineage>
        <taxon>Eukaryota</taxon>
        <taxon>Metazoa</taxon>
        <taxon>Ecdysozoa</taxon>
        <taxon>Nematoda</taxon>
        <taxon>Chromadorea</taxon>
        <taxon>Rhabditida</taxon>
        <taxon>Rhabditina</taxon>
        <taxon>Rhabditomorpha</taxon>
        <taxon>Strongyloidea</taxon>
        <taxon>Heligmosomidae</taxon>
        <taxon>Nippostrongylus</taxon>
    </lineage>
</organism>
<reference evidence="3" key="1">
    <citation type="submission" date="2017-02" db="UniProtKB">
        <authorList>
            <consortium name="WormBaseParasite"/>
        </authorList>
    </citation>
    <scope>IDENTIFICATION</scope>
</reference>
<proteinExistence type="predicted"/>
<dbReference type="WBParaSite" id="NBR_0001320701-mRNA-1">
    <property type="protein sequence ID" value="NBR_0001320701-mRNA-1"/>
    <property type="gene ID" value="NBR_0001320701"/>
</dbReference>
<dbReference type="Proteomes" id="UP000271162">
    <property type="component" value="Unassembled WGS sequence"/>
</dbReference>
<reference evidence="1 2" key="2">
    <citation type="submission" date="2018-11" db="EMBL/GenBank/DDBJ databases">
        <authorList>
            <consortium name="Pathogen Informatics"/>
        </authorList>
    </citation>
    <scope>NUCLEOTIDE SEQUENCE [LARGE SCALE GENOMIC DNA]</scope>
</reference>
<evidence type="ECO:0000313" key="3">
    <source>
        <dbReference type="WBParaSite" id="NBR_0001320701-mRNA-1"/>
    </source>
</evidence>
<sequence length="98" mass="11189">MSESGVRLIIRQTREVVLNVCLSRSAQCPELLLRSEKKCRSFRMKRPTATHTHDHSFAERIEKKKKMTLVPGGKTHSKCDGVEIGGTTVFTYIDYNLH</sequence>
<gene>
    <name evidence="1" type="ORF">NBR_LOCUS13208</name>
</gene>
<dbReference type="EMBL" id="UYSL01020972">
    <property type="protein sequence ID" value="VDL76797.1"/>
    <property type="molecule type" value="Genomic_DNA"/>
</dbReference>
<keyword evidence="2" id="KW-1185">Reference proteome</keyword>
<dbReference type="AlphaFoldDB" id="A0A0N4YA24"/>
<protein>
    <submittedName>
        <fullName evidence="1 3">Uncharacterized protein</fullName>
    </submittedName>
</protein>
<evidence type="ECO:0000313" key="1">
    <source>
        <dbReference type="EMBL" id="VDL76797.1"/>
    </source>
</evidence>
<name>A0A0N4YA24_NIPBR</name>
<accession>A0A0N4YA24</accession>